<dbReference type="Proteomes" id="UP000314294">
    <property type="component" value="Unassembled WGS sequence"/>
</dbReference>
<reference evidence="1 2" key="1">
    <citation type="submission" date="2019-03" db="EMBL/GenBank/DDBJ databases">
        <title>First draft genome of Liparis tanakae, snailfish: a comprehensive survey of snailfish specific genes.</title>
        <authorList>
            <person name="Kim W."/>
            <person name="Song I."/>
            <person name="Jeong J.-H."/>
            <person name="Kim D."/>
            <person name="Kim S."/>
            <person name="Ryu S."/>
            <person name="Song J.Y."/>
            <person name="Lee S.K."/>
        </authorList>
    </citation>
    <scope>NUCLEOTIDE SEQUENCE [LARGE SCALE GENOMIC DNA]</scope>
    <source>
        <tissue evidence="1">Muscle</tissue>
    </source>
</reference>
<dbReference type="EMBL" id="SRLO01001076">
    <property type="protein sequence ID" value="TNN41864.1"/>
    <property type="molecule type" value="Genomic_DNA"/>
</dbReference>
<dbReference type="AlphaFoldDB" id="A0A4Z2FM45"/>
<sequence>MPNLVICEGGQMETATRENRASGGNGVDLGGGSCTRWSAAGGAEDGADAPCCESLCFTDIVSTGSSRVRPVDLFP</sequence>
<proteinExistence type="predicted"/>
<evidence type="ECO:0000313" key="2">
    <source>
        <dbReference type="Proteomes" id="UP000314294"/>
    </source>
</evidence>
<protein>
    <submittedName>
        <fullName evidence="1">Uncharacterized protein</fullName>
    </submittedName>
</protein>
<accession>A0A4Z2FM45</accession>
<comment type="caution">
    <text evidence="1">The sequence shown here is derived from an EMBL/GenBank/DDBJ whole genome shotgun (WGS) entry which is preliminary data.</text>
</comment>
<name>A0A4Z2FM45_9TELE</name>
<gene>
    <name evidence="1" type="ORF">EYF80_047961</name>
</gene>
<keyword evidence="2" id="KW-1185">Reference proteome</keyword>
<organism evidence="1 2">
    <name type="scientific">Liparis tanakae</name>
    <name type="common">Tanaka's snailfish</name>
    <dbReference type="NCBI Taxonomy" id="230148"/>
    <lineage>
        <taxon>Eukaryota</taxon>
        <taxon>Metazoa</taxon>
        <taxon>Chordata</taxon>
        <taxon>Craniata</taxon>
        <taxon>Vertebrata</taxon>
        <taxon>Euteleostomi</taxon>
        <taxon>Actinopterygii</taxon>
        <taxon>Neopterygii</taxon>
        <taxon>Teleostei</taxon>
        <taxon>Neoteleostei</taxon>
        <taxon>Acanthomorphata</taxon>
        <taxon>Eupercaria</taxon>
        <taxon>Perciformes</taxon>
        <taxon>Cottioidei</taxon>
        <taxon>Cottales</taxon>
        <taxon>Liparidae</taxon>
        <taxon>Liparis</taxon>
    </lineage>
</organism>
<evidence type="ECO:0000313" key="1">
    <source>
        <dbReference type="EMBL" id="TNN41864.1"/>
    </source>
</evidence>